<dbReference type="Proteomes" id="UP001153334">
    <property type="component" value="Unassembled WGS sequence"/>
</dbReference>
<organism evidence="1 2">
    <name type="scientific">Nemania bipapillata</name>
    <dbReference type="NCBI Taxonomy" id="110536"/>
    <lineage>
        <taxon>Eukaryota</taxon>
        <taxon>Fungi</taxon>
        <taxon>Dikarya</taxon>
        <taxon>Ascomycota</taxon>
        <taxon>Pezizomycotina</taxon>
        <taxon>Sordariomycetes</taxon>
        <taxon>Xylariomycetidae</taxon>
        <taxon>Xylariales</taxon>
        <taxon>Xylariaceae</taxon>
        <taxon>Nemania</taxon>
    </lineage>
</organism>
<evidence type="ECO:0000313" key="1">
    <source>
        <dbReference type="EMBL" id="KAJ8107441.1"/>
    </source>
</evidence>
<gene>
    <name evidence="1" type="ORF">ONZ43_g6732</name>
</gene>
<sequence>MDAATREEIRTKVFEDLEKTPYAASSLRVLSGGTANFIYHATLKEPLADGTKDVLIKHSEGYIANSPAFKLTLFRCRIEEECLRALSEFPIEGKAELPGDINFMVRTPKFYHFDEQNNTQVQEILRNGKDLKTYALKTFSPDTPDTERPQCLQLGHALGRWLRNFHTWSATQGGLRKTVAQNTDLQQLKHFINFSWLLDRVGQFPSILSEAKDTFEKVKEMAAKELGDESRLQVIHGDFWTGNVLLPDSPIQEGSDITMFVIDWEMSQIGVPNLDVGQMVAELYELKLYKSITAGLWMVQGFVEGYGAVSDDFAFRTAIQMGAHLVSFGTSVQGWGTPEQICDPKQTCFTTFIASKAIKRLEVLQRETRGPRLPSRPQRYLLALSRGPSSTALLHILNENIRRQRERNQRVKFELVVVFVDVDVDVDERKRTNPPARIIECGYRNGPVSIWFYLS</sequence>
<dbReference type="EMBL" id="JAPESX010002528">
    <property type="protein sequence ID" value="KAJ8107441.1"/>
    <property type="molecule type" value="Genomic_DNA"/>
</dbReference>
<reference evidence="1" key="1">
    <citation type="submission" date="2022-11" db="EMBL/GenBank/DDBJ databases">
        <title>Genome Sequence of Nemania bipapillata.</title>
        <authorList>
            <person name="Buettner E."/>
        </authorList>
    </citation>
    <scope>NUCLEOTIDE SEQUENCE</scope>
    <source>
        <strain evidence="1">CP14</strain>
    </source>
</reference>
<name>A0ACC2HWU1_9PEZI</name>
<comment type="caution">
    <text evidence="1">The sequence shown here is derived from an EMBL/GenBank/DDBJ whole genome shotgun (WGS) entry which is preliminary data.</text>
</comment>
<evidence type="ECO:0000313" key="2">
    <source>
        <dbReference type="Proteomes" id="UP001153334"/>
    </source>
</evidence>
<protein>
    <submittedName>
        <fullName evidence="1">Uncharacterized protein</fullName>
    </submittedName>
</protein>
<accession>A0ACC2HWU1</accession>
<proteinExistence type="predicted"/>
<keyword evidence="2" id="KW-1185">Reference proteome</keyword>